<dbReference type="Pfam" id="PF07593">
    <property type="entry name" value="UnbV_ASPIC"/>
    <property type="match status" value="1"/>
</dbReference>
<dbReference type="Pfam" id="PF13517">
    <property type="entry name" value="FG-GAP_3"/>
    <property type="match status" value="1"/>
</dbReference>
<gene>
    <name evidence="4" type="ORF">EI982_16450</name>
</gene>
<dbReference type="InterPro" id="IPR027039">
    <property type="entry name" value="Crtac1"/>
</dbReference>
<name>A0A6B9FBT9_9EURY</name>
<feature type="domain" description="ASPIC/UnbV" evidence="3">
    <location>
        <begin position="382"/>
        <end position="447"/>
    </location>
</feature>
<evidence type="ECO:0000313" key="4">
    <source>
        <dbReference type="EMBL" id="QGX96254.1"/>
    </source>
</evidence>
<dbReference type="EMBL" id="CP034345">
    <property type="protein sequence ID" value="QGX96254.1"/>
    <property type="molecule type" value="Genomic_DNA"/>
</dbReference>
<dbReference type="PANTHER" id="PTHR16026:SF0">
    <property type="entry name" value="CARTILAGE ACIDIC PROTEIN 1"/>
    <property type="match status" value="1"/>
</dbReference>
<evidence type="ECO:0000313" key="5">
    <source>
        <dbReference type="Proteomes" id="UP000428325"/>
    </source>
</evidence>
<dbReference type="InterPro" id="IPR013517">
    <property type="entry name" value="FG-GAP"/>
</dbReference>
<sequence>MFRDRSDLLADNPPFRGYGAAVTAGPDGPLVFVGGFGDANRVLRTEDGDVVDAACGVLADDGRHAIGVAAADLDADGREEVYVHNVASFGGTSAEADLLLDPEGEGSRWRDLFADPVNRGRENYRVGRSIAAVDRLGTGRYGLFVTGYGAPARFYEVGDDGGITDLADAVGLDVVTGGRSVATGPILSERTDLFVGAERGPNLLLRNAGGKFVDVAREYGVDDPEENARGAALVTPDGAPTPDIVCGNWNGANRLFARGDADDDGFRDTAPPALARPARVRTVVAADFDNDRRTELFVNCLGAPNRLLTYGDDGWTQTGVGDALEPEGMGTGAAVADLDGDGTLELLVVHGEAEAQPLSLYSAPNDGDWLRVLPRTPAGAPARGARVVLRTDAGRQVRVVDGGSGYLCQMEPVAHFGLGSAVPQAVTIRWPDGRERTVTDPPARTTIRPAHPGSPSLADRGSGI</sequence>
<proteinExistence type="predicted"/>
<keyword evidence="5" id="KW-1185">Reference proteome</keyword>
<dbReference type="SUPFAM" id="SSF69318">
    <property type="entry name" value="Integrin alpha N-terminal domain"/>
    <property type="match status" value="1"/>
</dbReference>
<dbReference type="AlphaFoldDB" id="A0A6B9FBT9"/>
<dbReference type="OrthoDB" id="321240at2157"/>
<organism evidence="4 5">
    <name type="scientific">Haloplanus rallus</name>
    <dbReference type="NCBI Taxonomy" id="1816183"/>
    <lineage>
        <taxon>Archaea</taxon>
        <taxon>Methanobacteriati</taxon>
        <taxon>Methanobacteriota</taxon>
        <taxon>Stenosarchaea group</taxon>
        <taxon>Halobacteria</taxon>
        <taxon>Halobacteriales</taxon>
        <taxon>Haloferacaceae</taxon>
        <taxon>Haloplanus</taxon>
    </lineage>
</organism>
<dbReference type="RefSeq" id="WP_157690718.1">
    <property type="nucleotide sequence ID" value="NZ_CP034345.1"/>
</dbReference>
<dbReference type="PANTHER" id="PTHR16026">
    <property type="entry name" value="CARTILAGE ACIDIC PROTEIN 1"/>
    <property type="match status" value="1"/>
</dbReference>
<protein>
    <submittedName>
        <fullName evidence="4">CRTAC1 family protein</fullName>
    </submittedName>
</protein>
<feature type="region of interest" description="Disordered" evidence="2">
    <location>
        <begin position="430"/>
        <end position="464"/>
    </location>
</feature>
<evidence type="ECO:0000256" key="1">
    <source>
        <dbReference type="ARBA" id="ARBA00022729"/>
    </source>
</evidence>
<dbReference type="InterPro" id="IPR011519">
    <property type="entry name" value="UnbV_ASPIC"/>
</dbReference>
<evidence type="ECO:0000256" key="2">
    <source>
        <dbReference type="SAM" id="MobiDB-lite"/>
    </source>
</evidence>
<keyword evidence="1" id="KW-0732">Signal</keyword>
<dbReference type="KEGG" id="hra:EI982_16450"/>
<dbReference type="Proteomes" id="UP000428325">
    <property type="component" value="Chromosome"/>
</dbReference>
<reference evidence="4 5" key="1">
    <citation type="submission" date="2018-12" db="EMBL/GenBank/DDBJ databases">
        <title>Complete genome sequence of Haloplanus rallus MBLA0036.</title>
        <authorList>
            <person name="Nam Y.-d."/>
            <person name="Kang J."/>
            <person name="Chung W.-H."/>
            <person name="Park Y.S."/>
        </authorList>
    </citation>
    <scope>NUCLEOTIDE SEQUENCE [LARGE SCALE GENOMIC DNA]</scope>
    <source>
        <strain evidence="4 5">MBLA0036</strain>
    </source>
</reference>
<accession>A0A6B9FBT9</accession>
<dbReference type="InterPro" id="IPR028994">
    <property type="entry name" value="Integrin_alpha_N"/>
</dbReference>
<dbReference type="GeneID" id="43371172"/>
<evidence type="ECO:0000259" key="3">
    <source>
        <dbReference type="Pfam" id="PF07593"/>
    </source>
</evidence>